<dbReference type="RefSeq" id="WP_142479054.1">
    <property type="nucleotide sequence ID" value="NZ_CP043612.1"/>
</dbReference>
<organism evidence="1 2">
    <name type="scientific">Flavobacterium nitrogenifigens</name>
    <dbReference type="NCBI Taxonomy" id="1617283"/>
    <lineage>
        <taxon>Bacteria</taxon>
        <taxon>Pseudomonadati</taxon>
        <taxon>Bacteroidota</taxon>
        <taxon>Flavobacteriia</taxon>
        <taxon>Flavobacteriales</taxon>
        <taxon>Flavobacteriaceae</taxon>
        <taxon>Flavobacterium</taxon>
    </lineage>
</organism>
<evidence type="ECO:0000313" key="2">
    <source>
        <dbReference type="Proteomes" id="UP000319267"/>
    </source>
</evidence>
<reference evidence="1 2" key="1">
    <citation type="submission" date="2017-05" db="EMBL/GenBank/DDBJ databases">
        <authorList>
            <person name="Varghese N."/>
            <person name="Submissions S."/>
        </authorList>
    </citation>
    <scope>NUCLEOTIDE SEQUENCE [LARGE SCALE GENOMIC DNA]</scope>
    <source>
        <strain evidence="1 2">DSM 29982</strain>
    </source>
</reference>
<accession>A0A521AYS1</accession>
<protein>
    <recommendedName>
        <fullName evidence="3">SprB repeat-containing protein</fullName>
    </recommendedName>
</protein>
<keyword evidence="2" id="KW-1185">Reference proteome</keyword>
<name>A0A521AYS1_9FLAO</name>
<dbReference type="AlphaFoldDB" id="A0A521AYS1"/>
<evidence type="ECO:0008006" key="3">
    <source>
        <dbReference type="Google" id="ProtNLM"/>
    </source>
</evidence>
<sequence length="416" mass="46678">MKKFYFTFFIILFINCKVCSQTYIMYTNAGDAGGYTFNYYIKDQYYYRYWIKKTDGNLLYPIKVVNQYLIFDQKPTQFYFDAYRPESYSCSGPCGEDWTSGLEATNFNANCYKASGISGGRSGAEIIPEFSIISNQVLTQPSTDNSFCDKVNLQATGCTGTQRFVWEYRIEGGNFQSTNISTGFNQTFQFNRSTYVSSTYVGNIDFRVLIDSDTSVNGEEVYSNIVSYYVNPCPPVLNSVSSNNLTSCVYKSDGEVTLNFDRELLDNEQYEMALTHADGSGLANKTITKSMMTASPKSYTWKGLGIQSYILNYQTRLTTANGTSLSQAMSKTFKVDPPTQFSYQIITTQPVCNNQPGIIKIIASNGTSPYFYSIDSTAEVEFLSTSEDIALPAGDHYITVRDSKSCIDITANDQKI</sequence>
<dbReference type="OrthoDB" id="1362247at2"/>
<dbReference type="Proteomes" id="UP000319267">
    <property type="component" value="Unassembled WGS sequence"/>
</dbReference>
<gene>
    <name evidence="1" type="ORF">SAMN06265220_101541</name>
</gene>
<evidence type="ECO:0000313" key="1">
    <source>
        <dbReference type="EMBL" id="SMO39987.1"/>
    </source>
</evidence>
<dbReference type="EMBL" id="FXTQ01000001">
    <property type="protein sequence ID" value="SMO39987.1"/>
    <property type="molecule type" value="Genomic_DNA"/>
</dbReference>
<proteinExistence type="predicted"/>